<proteinExistence type="inferred from homology"/>
<sequence length="519" mass="59281">MTILKSVITIISCLFVFTDAARILAMFPAPSISHQVVFRPLIKELLNRGHEVVHITTDPIFEKGKAPANITEIDVHDISYNMWRKGITSGAISGSKHDLHNQLASFIKLLVELTEHQFLVDEVQTMLKDKTQKFDLLLLEAYFLSTLGLSHVYKAPVIQICSFGMPEPNLSIVGAEFHPLLYPTSTHQKINNLTMIEKITELYNRYRIGRIYDGVEEIGNGILKRVFGPDVPPISELKNNVDMLFLNVHSVWEMNRPIPPNVIYMGGVHQNPQKDLPQDLKNYLDSSKHGVIYISFGTNVEPSLLPPEKIKAMINVVSKLPYDVLWKWNQDELPGRTPNIRISKWLPQSDLLRHPKLKLFITQAGLQSTDEAITAGVPLIGMPMLGDQWYNAEQYEYHKIGIRVDMDTMTEEKLTNAINTILLNHDSYRQNILHLGELMRDQPQSPLERAVWWTEYVIRNSGARHLRAPAANMPWHQYLELELVSFVLLGLLSVITLVVVFLYYLFRLAVKPSLKLKRS</sequence>
<comment type="similarity">
    <text evidence="1 4">Belongs to the UDP-glycosyltransferase family.</text>
</comment>
<dbReference type="FunFam" id="3.40.50.2000:FF:000050">
    <property type="entry name" value="UDP-glucuronosyltransferase"/>
    <property type="match status" value="1"/>
</dbReference>
<dbReference type="CDD" id="cd03784">
    <property type="entry name" value="GT1_Gtf-like"/>
    <property type="match status" value="1"/>
</dbReference>
<dbReference type="PANTHER" id="PTHR48043:SF159">
    <property type="entry name" value="EG:EG0003.4 PROTEIN-RELATED"/>
    <property type="match status" value="1"/>
</dbReference>
<dbReference type="GO" id="GO:0016020">
    <property type="term" value="C:membrane"/>
    <property type="evidence" value="ECO:0007669"/>
    <property type="project" value="UniProtKB-SubCell"/>
</dbReference>
<keyword evidence="5" id="KW-0812">Transmembrane</keyword>
<keyword evidence="5" id="KW-0472">Membrane</keyword>
<dbReference type="SUPFAM" id="SSF53756">
    <property type="entry name" value="UDP-Glycosyltransferase/glycogen phosphorylase"/>
    <property type="match status" value="1"/>
</dbReference>
<dbReference type="InterPro" id="IPR002213">
    <property type="entry name" value="UDP_glucos_trans"/>
</dbReference>
<evidence type="ECO:0000256" key="1">
    <source>
        <dbReference type="ARBA" id="ARBA00009995"/>
    </source>
</evidence>
<evidence type="ECO:0000313" key="7">
    <source>
        <dbReference type="Proteomes" id="UP001549921"/>
    </source>
</evidence>
<dbReference type="Gene3D" id="3.40.50.2000">
    <property type="entry name" value="Glycogen Phosphorylase B"/>
    <property type="match status" value="2"/>
</dbReference>
<dbReference type="AlphaFoldDB" id="A0ABD0S9T0"/>
<keyword evidence="5" id="KW-1133">Transmembrane helix</keyword>
<gene>
    <name evidence="6" type="ORF">ABMA28_010126</name>
</gene>
<comment type="caution">
    <text evidence="6">The sequence shown here is derived from an EMBL/GenBank/DDBJ whole genome shotgun (WGS) entry which is preliminary data.</text>
</comment>
<evidence type="ECO:0000313" key="6">
    <source>
        <dbReference type="EMBL" id="KAL0810814.1"/>
    </source>
</evidence>
<keyword evidence="2 4" id="KW-0328">Glycosyltransferase</keyword>
<dbReference type="PROSITE" id="PS00375">
    <property type="entry name" value="UDPGT"/>
    <property type="match status" value="1"/>
</dbReference>
<reference evidence="6 7" key="1">
    <citation type="submission" date="2024-06" db="EMBL/GenBank/DDBJ databases">
        <title>A chromosome-level genome assembly of beet webworm, Loxostege sticticalis.</title>
        <authorList>
            <person name="Zhang Y."/>
        </authorList>
    </citation>
    <scope>NUCLEOTIDE SEQUENCE [LARGE SCALE GENOMIC DNA]</scope>
    <source>
        <strain evidence="6">AQ028</strain>
        <tissue evidence="6">Male pupae</tissue>
    </source>
</reference>
<feature type="transmembrane region" description="Helical" evidence="5">
    <location>
        <begin position="483"/>
        <end position="506"/>
    </location>
</feature>
<dbReference type="InterPro" id="IPR035595">
    <property type="entry name" value="UDP_glycos_trans_CS"/>
</dbReference>
<evidence type="ECO:0000256" key="2">
    <source>
        <dbReference type="ARBA" id="ARBA00022676"/>
    </source>
</evidence>
<keyword evidence="3 4" id="KW-0808">Transferase</keyword>
<dbReference type="EC" id="2.4.1.17" evidence="5"/>
<accession>A0ABD0S9T0</accession>
<organism evidence="6 7">
    <name type="scientific">Loxostege sticticalis</name>
    <name type="common">Beet webworm moth</name>
    <dbReference type="NCBI Taxonomy" id="481309"/>
    <lineage>
        <taxon>Eukaryota</taxon>
        <taxon>Metazoa</taxon>
        <taxon>Ecdysozoa</taxon>
        <taxon>Arthropoda</taxon>
        <taxon>Hexapoda</taxon>
        <taxon>Insecta</taxon>
        <taxon>Pterygota</taxon>
        <taxon>Neoptera</taxon>
        <taxon>Endopterygota</taxon>
        <taxon>Lepidoptera</taxon>
        <taxon>Glossata</taxon>
        <taxon>Ditrysia</taxon>
        <taxon>Pyraloidea</taxon>
        <taxon>Crambidae</taxon>
        <taxon>Pyraustinae</taxon>
        <taxon>Loxostege</taxon>
    </lineage>
</organism>
<dbReference type="Proteomes" id="UP001549921">
    <property type="component" value="Unassembled WGS sequence"/>
</dbReference>
<comment type="catalytic activity">
    <reaction evidence="5">
        <text>glucuronate acceptor + UDP-alpha-D-glucuronate = acceptor beta-D-glucuronoside + UDP + H(+)</text>
        <dbReference type="Rhea" id="RHEA:21032"/>
        <dbReference type="ChEBI" id="CHEBI:15378"/>
        <dbReference type="ChEBI" id="CHEBI:58052"/>
        <dbReference type="ChEBI" id="CHEBI:58223"/>
        <dbReference type="ChEBI" id="CHEBI:132367"/>
        <dbReference type="ChEBI" id="CHEBI:132368"/>
        <dbReference type="EC" id="2.4.1.17"/>
    </reaction>
</comment>
<name>A0ABD0S9T0_LOXSC</name>
<protein>
    <recommendedName>
        <fullName evidence="5">UDP-glucuronosyltransferase</fullName>
        <ecNumber evidence="5">2.4.1.17</ecNumber>
    </recommendedName>
</protein>
<comment type="subcellular location">
    <subcellularLocation>
        <location evidence="5">Membrane</location>
        <topology evidence="5">Single-pass membrane protein</topology>
    </subcellularLocation>
</comment>
<dbReference type="Pfam" id="PF00201">
    <property type="entry name" value="UDPGT"/>
    <property type="match status" value="1"/>
</dbReference>
<dbReference type="InterPro" id="IPR050271">
    <property type="entry name" value="UDP-glycosyltransferase"/>
</dbReference>
<dbReference type="GO" id="GO:0015020">
    <property type="term" value="F:glucuronosyltransferase activity"/>
    <property type="evidence" value="ECO:0007669"/>
    <property type="project" value="UniProtKB-EC"/>
</dbReference>
<evidence type="ECO:0000256" key="5">
    <source>
        <dbReference type="RuleBase" id="RU362059"/>
    </source>
</evidence>
<evidence type="ECO:0000256" key="4">
    <source>
        <dbReference type="RuleBase" id="RU003718"/>
    </source>
</evidence>
<dbReference type="PANTHER" id="PTHR48043">
    <property type="entry name" value="EG:EG0003.4 PROTEIN-RELATED"/>
    <property type="match status" value="1"/>
</dbReference>
<dbReference type="EMBL" id="JBEDNZ010000025">
    <property type="protein sequence ID" value="KAL0810814.1"/>
    <property type="molecule type" value="Genomic_DNA"/>
</dbReference>
<evidence type="ECO:0000256" key="3">
    <source>
        <dbReference type="ARBA" id="ARBA00022679"/>
    </source>
</evidence>